<feature type="region of interest" description="Disordered" evidence="5">
    <location>
        <begin position="1"/>
        <end position="21"/>
    </location>
</feature>
<evidence type="ECO:0000313" key="7">
    <source>
        <dbReference type="Proteomes" id="UP000023152"/>
    </source>
</evidence>
<accession>X6NT34</accession>
<comment type="caution">
    <text evidence="6">The sequence shown here is derived from an EMBL/GenBank/DDBJ whole genome shotgun (WGS) entry which is preliminary data.</text>
</comment>
<proteinExistence type="inferred from homology"/>
<dbReference type="InterPro" id="IPR005024">
    <property type="entry name" value="Snf7_fam"/>
</dbReference>
<comment type="similarity">
    <text evidence="2">Belongs to the SNF7 family.</text>
</comment>
<evidence type="ECO:0008006" key="8">
    <source>
        <dbReference type="Google" id="ProtNLM"/>
    </source>
</evidence>
<dbReference type="AlphaFoldDB" id="X6NT34"/>
<dbReference type="GO" id="GO:0005771">
    <property type="term" value="C:multivesicular body"/>
    <property type="evidence" value="ECO:0007669"/>
    <property type="project" value="TreeGrafter"/>
</dbReference>
<evidence type="ECO:0000256" key="1">
    <source>
        <dbReference type="ARBA" id="ARBA00004177"/>
    </source>
</evidence>
<dbReference type="GO" id="GO:0032511">
    <property type="term" value="P:late endosome to vacuole transport via multivesicular body sorting pathway"/>
    <property type="evidence" value="ECO:0007669"/>
    <property type="project" value="TreeGrafter"/>
</dbReference>
<dbReference type="PANTHER" id="PTHR22761">
    <property type="entry name" value="CHARGED MULTIVESICULAR BODY PROTEIN"/>
    <property type="match status" value="1"/>
</dbReference>
<sequence length="235" mass="27310">MFGRLFGTNSKSKNANHPPIDLNSSIQKLRQAIVTLEKREQHLGKKIDDCVKNAKQKSKNKDKKGALFELKKKKHLEGQLQSIQGKKLNLETQIMTLEDAFLNKETLNVKYSKKCCFFFFLCYSPLFGCPFFSFNEKKKSENYKFRKFIHFGWMHTKHLKQAMQTTAQTMRAVMTENDADKADELIEDINEAMDQVQEMNEAMSQPLGPQMDEVNNYTVLYTYVYFISTLLQVCA</sequence>
<protein>
    <recommendedName>
        <fullName evidence="8">SNF7 family protein</fullName>
    </recommendedName>
</protein>
<name>X6NT34_RETFI</name>
<evidence type="ECO:0000256" key="2">
    <source>
        <dbReference type="ARBA" id="ARBA00006190"/>
    </source>
</evidence>
<dbReference type="GO" id="GO:0006900">
    <property type="term" value="P:vesicle budding from membrane"/>
    <property type="evidence" value="ECO:0007669"/>
    <property type="project" value="TreeGrafter"/>
</dbReference>
<reference evidence="6 7" key="1">
    <citation type="journal article" date="2013" name="Curr. Biol.">
        <title>The Genome of the Foraminiferan Reticulomyxa filosa.</title>
        <authorList>
            <person name="Glockner G."/>
            <person name="Hulsmann N."/>
            <person name="Schleicher M."/>
            <person name="Noegel A.A."/>
            <person name="Eichinger L."/>
            <person name="Gallinger C."/>
            <person name="Pawlowski J."/>
            <person name="Sierra R."/>
            <person name="Euteneuer U."/>
            <person name="Pillet L."/>
            <person name="Moustafa A."/>
            <person name="Platzer M."/>
            <person name="Groth M."/>
            <person name="Szafranski K."/>
            <person name="Schliwa M."/>
        </authorList>
    </citation>
    <scope>NUCLEOTIDE SEQUENCE [LARGE SCALE GENOMIC DNA]</scope>
</reference>
<keyword evidence="7" id="KW-1185">Reference proteome</keyword>
<dbReference type="OrthoDB" id="5592979at2759"/>
<keyword evidence="4" id="KW-0175">Coiled coil</keyword>
<comment type="subcellular location">
    <subcellularLocation>
        <location evidence="1">Endosome</location>
    </subcellularLocation>
</comment>
<dbReference type="Pfam" id="PF03357">
    <property type="entry name" value="Snf7"/>
    <property type="match status" value="2"/>
</dbReference>
<evidence type="ECO:0000313" key="6">
    <source>
        <dbReference type="EMBL" id="ETO29176.1"/>
    </source>
</evidence>
<dbReference type="EMBL" id="ASPP01006207">
    <property type="protein sequence ID" value="ETO29176.1"/>
    <property type="molecule type" value="Genomic_DNA"/>
</dbReference>
<gene>
    <name evidence="6" type="ORF">RFI_07949</name>
</gene>
<organism evidence="6 7">
    <name type="scientific">Reticulomyxa filosa</name>
    <dbReference type="NCBI Taxonomy" id="46433"/>
    <lineage>
        <taxon>Eukaryota</taxon>
        <taxon>Sar</taxon>
        <taxon>Rhizaria</taxon>
        <taxon>Retaria</taxon>
        <taxon>Foraminifera</taxon>
        <taxon>Monothalamids</taxon>
        <taxon>Reticulomyxidae</taxon>
        <taxon>Reticulomyxa</taxon>
    </lineage>
</organism>
<dbReference type="GO" id="GO:0000815">
    <property type="term" value="C:ESCRT III complex"/>
    <property type="evidence" value="ECO:0007669"/>
    <property type="project" value="TreeGrafter"/>
</dbReference>
<keyword evidence="3" id="KW-0967">Endosome</keyword>
<dbReference type="Gene3D" id="1.10.287.1060">
    <property type="entry name" value="ESAT-6-like"/>
    <property type="match status" value="1"/>
</dbReference>
<evidence type="ECO:0000256" key="4">
    <source>
        <dbReference type="SAM" id="Coils"/>
    </source>
</evidence>
<dbReference type="Proteomes" id="UP000023152">
    <property type="component" value="Unassembled WGS sequence"/>
</dbReference>
<dbReference type="GO" id="GO:0009898">
    <property type="term" value="C:cytoplasmic side of plasma membrane"/>
    <property type="evidence" value="ECO:0007669"/>
    <property type="project" value="TreeGrafter"/>
</dbReference>
<evidence type="ECO:0000256" key="5">
    <source>
        <dbReference type="SAM" id="MobiDB-lite"/>
    </source>
</evidence>
<evidence type="ECO:0000256" key="3">
    <source>
        <dbReference type="ARBA" id="ARBA00022753"/>
    </source>
</evidence>
<dbReference type="PANTHER" id="PTHR22761:SF10">
    <property type="entry name" value="GH13992P"/>
    <property type="match status" value="1"/>
</dbReference>
<feature type="coiled-coil region" evidence="4">
    <location>
        <begin position="73"/>
        <end position="100"/>
    </location>
</feature>